<dbReference type="EMBL" id="ML977310">
    <property type="protein sequence ID" value="KAF2123058.1"/>
    <property type="molecule type" value="Genomic_DNA"/>
</dbReference>
<evidence type="ECO:0000313" key="2">
    <source>
        <dbReference type="EMBL" id="KAF2123058.1"/>
    </source>
</evidence>
<dbReference type="Proteomes" id="UP000799770">
    <property type="component" value="Unassembled WGS sequence"/>
</dbReference>
<dbReference type="OrthoDB" id="6359816at2759"/>
<dbReference type="InterPro" id="IPR011333">
    <property type="entry name" value="SKP1/BTB/POZ_sf"/>
</dbReference>
<dbReference type="AlphaFoldDB" id="A0A6A5ZXE4"/>
<sequence length="232" mass="26166">MSQDLKASARTLYNKQTLSDVKIKQTNYGKTLEYYAHKAVLCGQSEYFMQAFTGSFKEASENEMEFHEDDPDHFEFALKFIYTLEYDKDEIKRLTNNDPDKQLLIPIGIHAVADKYSITKLIAPASDHIKSQLESLRHNYDQSSLFAIISAYYETCADADSQVGQALVDILLTRYSDTAKGETFHALLKDFPTFSTDVALFSSRNDLLGGVGICAGTCSACKELNYFKVDCY</sequence>
<name>A0A6A5ZXE4_9PLEO</name>
<reference evidence="2" key="1">
    <citation type="journal article" date="2020" name="Stud. Mycol.">
        <title>101 Dothideomycetes genomes: a test case for predicting lifestyles and emergence of pathogens.</title>
        <authorList>
            <person name="Haridas S."/>
            <person name="Albert R."/>
            <person name="Binder M."/>
            <person name="Bloem J."/>
            <person name="Labutti K."/>
            <person name="Salamov A."/>
            <person name="Andreopoulos B."/>
            <person name="Baker S."/>
            <person name="Barry K."/>
            <person name="Bills G."/>
            <person name="Bluhm B."/>
            <person name="Cannon C."/>
            <person name="Castanera R."/>
            <person name="Culley D."/>
            <person name="Daum C."/>
            <person name="Ezra D."/>
            <person name="Gonzalez J."/>
            <person name="Henrissat B."/>
            <person name="Kuo A."/>
            <person name="Liang C."/>
            <person name="Lipzen A."/>
            <person name="Lutzoni F."/>
            <person name="Magnuson J."/>
            <person name="Mondo S."/>
            <person name="Nolan M."/>
            <person name="Ohm R."/>
            <person name="Pangilinan J."/>
            <person name="Park H.-J."/>
            <person name="Ramirez L."/>
            <person name="Alfaro M."/>
            <person name="Sun H."/>
            <person name="Tritt A."/>
            <person name="Yoshinaga Y."/>
            <person name="Zwiers L.-H."/>
            <person name="Turgeon B."/>
            <person name="Goodwin S."/>
            <person name="Spatafora J."/>
            <person name="Crous P."/>
            <person name="Grigoriev I."/>
        </authorList>
    </citation>
    <scope>NUCLEOTIDE SEQUENCE</scope>
    <source>
        <strain evidence="2">CBS 627.86</strain>
    </source>
</reference>
<dbReference type="PANTHER" id="PTHR47843">
    <property type="entry name" value="BTB DOMAIN-CONTAINING PROTEIN-RELATED"/>
    <property type="match status" value="1"/>
</dbReference>
<organism evidence="2 3">
    <name type="scientific">Lophiotrema nucula</name>
    <dbReference type="NCBI Taxonomy" id="690887"/>
    <lineage>
        <taxon>Eukaryota</taxon>
        <taxon>Fungi</taxon>
        <taxon>Dikarya</taxon>
        <taxon>Ascomycota</taxon>
        <taxon>Pezizomycotina</taxon>
        <taxon>Dothideomycetes</taxon>
        <taxon>Pleosporomycetidae</taxon>
        <taxon>Pleosporales</taxon>
        <taxon>Lophiotremataceae</taxon>
        <taxon>Lophiotrema</taxon>
    </lineage>
</organism>
<protein>
    <recommendedName>
        <fullName evidence="1">BTB domain-containing protein</fullName>
    </recommendedName>
</protein>
<dbReference type="Gene3D" id="3.30.710.10">
    <property type="entry name" value="Potassium Channel Kv1.1, Chain A"/>
    <property type="match status" value="1"/>
</dbReference>
<gene>
    <name evidence="2" type="ORF">BDV96DRAFT_639606</name>
</gene>
<evidence type="ECO:0000313" key="3">
    <source>
        <dbReference type="Proteomes" id="UP000799770"/>
    </source>
</evidence>
<feature type="domain" description="BTB" evidence="1">
    <location>
        <begin position="19"/>
        <end position="90"/>
    </location>
</feature>
<evidence type="ECO:0000259" key="1">
    <source>
        <dbReference type="PROSITE" id="PS50097"/>
    </source>
</evidence>
<dbReference type="SUPFAM" id="SSF54695">
    <property type="entry name" value="POZ domain"/>
    <property type="match status" value="1"/>
</dbReference>
<dbReference type="PROSITE" id="PS50097">
    <property type="entry name" value="BTB"/>
    <property type="match status" value="1"/>
</dbReference>
<dbReference type="InterPro" id="IPR000210">
    <property type="entry name" value="BTB/POZ_dom"/>
</dbReference>
<accession>A0A6A5ZXE4</accession>
<dbReference type="SMART" id="SM00225">
    <property type="entry name" value="BTB"/>
    <property type="match status" value="1"/>
</dbReference>
<keyword evidence="3" id="KW-1185">Reference proteome</keyword>
<dbReference type="Pfam" id="PF00651">
    <property type="entry name" value="BTB"/>
    <property type="match status" value="1"/>
</dbReference>
<proteinExistence type="predicted"/>